<name>A0A6G1L643_9PEZI</name>
<dbReference type="Proteomes" id="UP000799436">
    <property type="component" value="Unassembled WGS sequence"/>
</dbReference>
<protein>
    <submittedName>
        <fullName evidence="1">Uncharacterized protein</fullName>
    </submittedName>
</protein>
<keyword evidence="2" id="KW-1185">Reference proteome</keyword>
<proteinExistence type="predicted"/>
<dbReference type="EMBL" id="ML995845">
    <property type="protein sequence ID" value="KAF2768306.1"/>
    <property type="molecule type" value="Genomic_DNA"/>
</dbReference>
<dbReference type="AlphaFoldDB" id="A0A6G1L643"/>
<gene>
    <name evidence="1" type="ORF">EJ03DRAFT_120644</name>
</gene>
<sequence>MVVGALTGRRSCPRPTHKPILTVIPPNNHHPHAQQLREYHPFVLVAVACGAIPLLLMKHSSSHTDRIVEQLSFLSGPVCCCPQSLYRRDDAPQHMTDRRAVISHLGSCRRASRRASFLVHSIVPTSTDY</sequence>
<accession>A0A6G1L643</accession>
<reference evidence="1" key="1">
    <citation type="journal article" date="2020" name="Stud. Mycol.">
        <title>101 Dothideomycetes genomes: a test case for predicting lifestyles and emergence of pathogens.</title>
        <authorList>
            <person name="Haridas S."/>
            <person name="Albert R."/>
            <person name="Binder M."/>
            <person name="Bloem J."/>
            <person name="Labutti K."/>
            <person name="Salamov A."/>
            <person name="Andreopoulos B."/>
            <person name="Baker S."/>
            <person name="Barry K."/>
            <person name="Bills G."/>
            <person name="Bluhm B."/>
            <person name="Cannon C."/>
            <person name="Castanera R."/>
            <person name="Culley D."/>
            <person name="Daum C."/>
            <person name="Ezra D."/>
            <person name="Gonzalez J."/>
            <person name="Henrissat B."/>
            <person name="Kuo A."/>
            <person name="Liang C."/>
            <person name="Lipzen A."/>
            <person name="Lutzoni F."/>
            <person name="Magnuson J."/>
            <person name="Mondo S."/>
            <person name="Nolan M."/>
            <person name="Ohm R."/>
            <person name="Pangilinan J."/>
            <person name="Park H.-J."/>
            <person name="Ramirez L."/>
            <person name="Alfaro M."/>
            <person name="Sun H."/>
            <person name="Tritt A."/>
            <person name="Yoshinaga Y."/>
            <person name="Zwiers L.-H."/>
            <person name="Turgeon B."/>
            <person name="Goodwin S."/>
            <person name="Spatafora J."/>
            <person name="Crous P."/>
            <person name="Grigoriev I."/>
        </authorList>
    </citation>
    <scope>NUCLEOTIDE SEQUENCE</scope>
    <source>
        <strain evidence="1">CBS 116005</strain>
    </source>
</reference>
<evidence type="ECO:0000313" key="1">
    <source>
        <dbReference type="EMBL" id="KAF2768306.1"/>
    </source>
</evidence>
<organism evidence="1 2">
    <name type="scientific">Teratosphaeria nubilosa</name>
    <dbReference type="NCBI Taxonomy" id="161662"/>
    <lineage>
        <taxon>Eukaryota</taxon>
        <taxon>Fungi</taxon>
        <taxon>Dikarya</taxon>
        <taxon>Ascomycota</taxon>
        <taxon>Pezizomycotina</taxon>
        <taxon>Dothideomycetes</taxon>
        <taxon>Dothideomycetidae</taxon>
        <taxon>Mycosphaerellales</taxon>
        <taxon>Teratosphaeriaceae</taxon>
        <taxon>Teratosphaeria</taxon>
    </lineage>
</organism>
<evidence type="ECO:0000313" key="2">
    <source>
        <dbReference type="Proteomes" id="UP000799436"/>
    </source>
</evidence>